<accession>B3SDJ7</accession>
<evidence type="ECO:0000313" key="4">
    <source>
        <dbReference type="EMBL" id="EDV19203.1"/>
    </source>
</evidence>
<dbReference type="GO" id="GO:0005737">
    <property type="term" value="C:cytoplasm"/>
    <property type="evidence" value="ECO:0000318"/>
    <property type="project" value="GO_Central"/>
</dbReference>
<dbReference type="PROSITE" id="PS51354">
    <property type="entry name" value="GLUTAREDOXIN_2"/>
    <property type="match status" value="1"/>
</dbReference>
<dbReference type="OrthoDB" id="4951845at2759"/>
<evidence type="ECO:0000259" key="3">
    <source>
        <dbReference type="PROSITE" id="PS50404"/>
    </source>
</evidence>
<dbReference type="SFLD" id="SFLDS00019">
    <property type="entry name" value="Glutathione_Transferase_(cytos"/>
    <property type="match status" value="1"/>
</dbReference>
<dbReference type="InterPro" id="IPR036249">
    <property type="entry name" value="Thioredoxin-like_sf"/>
</dbReference>
<dbReference type="InterPro" id="IPR050983">
    <property type="entry name" value="GST_Omega/HSP26"/>
</dbReference>
<dbReference type="OMA" id="WYTDYSP"/>
<feature type="domain" description="GST N-terminal" evidence="3">
    <location>
        <begin position="15"/>
        <end position="93"/>
    </location>
</feature>
<dbReference type="Gene3D" id="3.40.30.10">
    <property type="entry name" value="Glutaredoxin"/>
    <property type="match status" value="1"/>
</dbReference>
<comment type="similarity">
    <text evidence="1">Belongs to the GST superfamily. Omega family.</text>
</comment>
<dbReference type="GO" id="GO:0045174">
    <property type="term" value="F:glutathione dehydrogenase (ascorbate) activity"/>
    <property type="evidence" value="ECO:0000318"/>
    <property type="project" value="GO_Central"/>
</dbReference>
<dbReference type="InterPro" id="IPR040079">
    <property type="entry name" value="Glutathione_S-Trfase"/>
</dbReference>
<dbReference type="PhylomeDB" id="B3SDJ7"/>
<organism evidence="4 5">
    <name type="scientific">Trichoplax adhaerens</name>
    <name type="common">Trichoplax reptans</name>
    <dbReference type="NCBI Taxonomy" id="10228"/>
    <lineage>
        <taxon>Eukaryota</taxon>
        <taxon>Metazoa</taxon>
        <taxon>Placozoa</taxon>
        <taxon>Uniplacotomia</taxon>
        <taxon>Trichoplacea</taxon>
        <taxon>Trichoplacidae</taxon>
        <taxon>Trichoplax</taxon>
    </lineage>
</organism>
<dbReference type="GO" id="GO:0006749">
    <property type="term" value="P:glutathione metabolic process"/>
    <property type="evidence" value="ECO:0000318"/>
    <property type="project" value="GO_Central"/>
</dbReference>
<dbReference type="FunFam" id="3.40.30.10:FF:000476">
    <property type="entry name" value="Pyrimidodiazepine synthase"/>
    <property type="match status" value="1"/>
</dbReference>
<sequence length="240" mass="27903">MSFLDKSTSRPAKSSKVRLYSSRFDPYSASLRYVLRAKGIDFEDCYINLQDKPEWYNDINPTGEIPCVECGDEVIPESMIIHDYLEAKFPQVKMQRTGDAYKWSKDRLFVTRFKQNVVPKITGCLKNPNDNVDDLLAKLKKVDEILGMRGTDYIGGDKPNYADYYLFAWVEVIPSLKAAHDLKIDIHNDKAYKNYFAWVFRMDKDKHIEQDRVDRKVNFQTRTEYLKTVKAGSPNMKVGL</sequence>
<dbReference type="SFLD" id="SFLDG00358">
    <property type="entry name" value="Main_(cytGST)"/>
    <property type="match status" value="1"/>
</dbReference>
<evidence type="ECO:0000313" key="5">
    <source>
        <dbReference type="Proteomes" id="UP000009022"/>
    </source>
</evidence>
<dbReference type="Proteomes" id="UP000009022">
    <property type="component" value="Unassembled WGS sequence"/>
</dbReference>
<dbReference type="GeneID" id="6759523"/>
<evidence type="ECO:0000256" key="2">
    <source>
        <dbReference type="ARBA" id="ARBA00023002"/>
    </source>
</evidence>
<dbReference type="KEGG" id="tad:TRIADDRAFT_33986"/>
<dbReference type="FunCoup" id="B3SDJ7">
    <property type="interactions" value="931"/>
</dbReference>
<dbReference type="SUPFAM" id="SSF47616">
    <property type="entry name" value="GST C-terminal domain-like"/>
    <property type="match status" value="1"/>
</dbReference>
<dbReference type="InterPro" id="IPR004045">
    <property type="entry name" value="Glutathione_S-Trfase_N"/>
</dbReference>
<dbReference type="Pfam" id="PF13417">
    <property type="entry name" value="GST_N_3"/>
    <property type="match status" value="1"/>
</dbReference>
<dbReference type="Gene3D" id="1.20.1050.10">
    <property type="match status" value="1"/>
</dbReference>
<dbReference type="GO" id="GO:0004364">
    <property type="term" value="F:glutathione transferase activity"/>
    <property type="evidence" value="ECO:0000318"/>
    <property type="project" value="GO_Central"/>
</dbReference>
<dbReference type="InParanoid" id="B3SDJ7"/>
<protein>
    <recommendedName>
        <fullName evidence="3">GST N-terminal domain-containing protein</fullName>
    </recommendedName>
</protein>
<dbReference type="InterPro" id="IPR004046">
    <property type="entry name" value="GST_C"/>
</dbReference>
<gene>
    <name evidence="4" type="ORF">TRIADDRAFT_33986</name>
</gene>
<dbReference type="STRING" id="10228.B3SDJ7"/>
<keyword evidence="5" id="KW-1185">Reference proteome</keyword>
<dbReference type="Pfam" id="PF00043">
    <property type="entry name" value="GST_C"/>
    <property type="match status" value="1"/>
</dbReference>
<dbReference type="EMBL" id="DS985280">
    <property type="protein sequence ID" value="EDV19203.1"/>
    <property type="molecule type" value="Genomic_DNA"/>
</dbReference>
<dbReference type="FunFam" id="1.20.1050.10:FF:000009">
    <property type="entry name" value="Glutathione S-transferase omega-1"/>
    <property type="match status" value="1"/>
</dbReference>
<name>B3SDJ7_TRIAD</name>
<proteinExistence type="inferred from homology"/>
<dbReference type="PROSITE" id="PS50404">
    <property type="entry name" value="GST_NTER"/>
    <property type="match status" value="1"/>
</dbReference>
<reference evidence="4 5" key="1">
    <citation type="journal article" date="2008" name="Nature">
        <title>The Trichoplax genome and the nature of placozoans.</title>
        <authorList>
            <person name="Srivastava M."/>
            <person name="Begovic E."/>
            <person name="Chapman J."/>
            <person name="Putnam N.H."/>
            <person name="Hellsten U."/>
            <person name="Kawashima T."/>
            <person name="Kuo A."/>
            <person name="Mitros T."/>
            <person name="Salamov A."/>
            <person name="Carpenter M.L."/>
            <person name="Signorovitch A.Y."/>
            <person name="Moreno M.A."/>
            <person name="Kamm K."/>
            <person name="Grimwood J."/>
            <person name="Schmutz J."/>
            <person name="Shapiro H."/>
            <person name="Grigoriev I.V."/>
            <person name="Buss L.W."/>
            <person name="Schierwater B."/>
            <person name="Dellaporta S.L."/>
            <person name="Rokhsar D.S."/>
        </authorList>
    </citation>
    <scope>NUCLEOTIDE SEQUENCE [LARGE SCALE GENOMIC DNA]</scope>
    <source>
        <strain evidence="4 5">Grell-BS-1999</strain>
    </source>
</reference>
<dbReference type="InterPro" id="IPR036282">
    <property type="entry name" value="Glutathione-S-Trfase_C_sf"/>
</dbReference>
<dbReference type="HOGENOM" id="CLU_011226_9_2_1"/>
<dbReference type="PANTHER" id="PTHR43968">
    <property type="match status" value="1"/>
</dbReference>
<dbReference type="SUPFAM" id="SSF52833">
    <property type="entry name" value="Thioredoxin-like"/>
    <property type="match status" value="1"/>
</dbReference>
<dbReference type="RefSeq" id="XP_002118323.1">
    <property type="nucleotide sequence ID" value="XM_002118287.1"/>
</dbReference>
<dbReference type="CTD" id="6759523"/>
<evidence type="ECO:0000256" key="1">
    <source>
        <dbReference type="ARBA" id="ARBA00011067"/>
    </source>
</evidence>
<dbReference type="PANTHER" id="PTHR43968:SF6">
    <property type="entry name" value="GLUTATHIONE S-TRANSFERASE OMEGA"/>
    <property type="match status" value="1"/>
</dbReference>
<dbReference type="AlphaFoldDB" id="B3SDJ7"/>
<dbReference type="eggNOG" id="KOG0406">
    <property type="taxonomic scope" value="Eukaryota"/>
</dbReference>
<keyword evidence="2" id="KW-0560">Oxidoreductase</keyword>